<accession>A0ABR5HP21</accession>
<evidence type="ECO:0000313" key="3">
    <source>
        <dbReference type="Proteomes" id="UP000242951"/>
    </source>
</evidence>
<keyword evidence="2" id="KW-0560">Oxidoreductase</keyword>
<dbReference type="Gene3D" id="3.50.50.60">
    <property type="entry name" value="FAD/NAD(P)-binding domain"/>
    <property type="match status" value="1"/>
</dbReference>
<dbReference type="InterPro" id="IPR051704">
    <property type="entry name" value="FAD_aromatic-hydroxylase"/>
</dbReference>
<gene>
    <name evidence="2" type="ORF">BPMI_02136c</name>
</gene>
<proteinExistence type="predicted"/>
<dbReference type="SUPFAM" id="SSF51905">
    <property type="entry name" value="FAD/NAD(P)-binding domain"/>
    <property type="match status" value="1"/>
</dbReference>
<dbReference type="EMBL" id="LELG01000008">
    <property type="protein sequence ID" value="KMQ81132.1"/>
    <property type="molecule type" value="Genomic_DNA"/>
</dbReference>
<dbReference type="InterPro" id="IPR036188">
    <property type="entry name" value="FAD/NAD-bd_sf"/>
</dbReference>
<evidence type="ECO:0000313" key="2">
    <source>
        <dbReference type="EMBL" id="KMQ81132.1"/>
    </source>
</evidence>
<dbReference type="InterPro" id="IPR002938">
    <property type="entry name" value="FAD-bd"/>
</dbReference>
<sequence>MNLRSSFPLGVVLALFSISNVIELGDWQLGHRMRELGYVIYPSLDKSELRIGVSFGSPDTPVLRNDVDAQKRLALDACAHLKGDFPWFLDLFLLTETDQFYFNELAQIQMPSWSRSRVVLAGDAAHCASPFFGAGNESGNGRRVRARA</sequence>
<dbReference type="PANTHER" id="PTHR46865:SF2">
    <property type="entry name" value="MONOOXYGENASE"/>
    <property type="match status" value="1"/>
</dbReference>
<reference evidence="2 3" key="1">
    <citation type="submission" date="2015-06" db="EMBL/GenBank/DDBJ databases">
        <title>Comparative genomics of Burkholderia leaf nodule symbionts.</title>
        <authorList>
            <person name="Carlier A."/>
            <person name="Eberl L."/>
            <person name="Pinto-Carbo M."/>
        </authorList>
    </citation>
    <scope>NUCLEOTIDE SEQUENCE [LARGE SCALE GENOMIC DNA]</scope>
    <source>
        <strain evidence="2 3">UZHbot3</strain>
    </source>
</reference>
<comment type="caution">
    <text evidence="2">The sequence shown here is derived from an EMBL/GenBank/DDBJ whole genome shotgun (WGS) entry which is preliminary data.</text>
</comment>
<dbReference type="Gene3D" id="3.30.9.10">
    <property type="entry name" value="D-Amino Acid Oxidase, subunit A, domain 2"/>
    <property type="match status" value="1"/>
</dbReference>
<dbReference type="Proteomes" id="UP000242951">
    <property type="component" value="Unassembled WGS sequence"/>
</dbReference>
<feature type="domain" description="FAD-binding" evidence="1">
    <location>
        <begin position="95"/>
        <end position="135"/>
    </location>
</feature>
<name>A0ABR5HP21_9BURK</name>
<organism evidence="2 3">
    <name type="scientific">Candidatus Burkholderia pumila</name>
    <dbReference type="NCBI Taxonomy" id="1090375"/>
    <lineage>
        <taxon>Bacteria</taxon>
        <taxon>Pseudomonadati</taxon>
        <taxon>Pseudomonadota</taxon>
        <taxon>Betaproteobacteria</taxon>
        <taxon>Burkholderiales</taxon>
        <taxon>Burkholderiaceae</taxon>
        <taxon>Burkholderia</taxon>
    </lineage>
</organism>
<keyword evidence="2" id="KW-0503">Monooxygenase</keyword>
<dbReference type="GO" id="GO:0004497">
    <property type="term" value="F:monooxygenase activity"/>
    <property type="evidence" value="ECO:0007669"/>
    <property type="project" value="UniProtKB-KW"/>
</dbReference>
<keyword evidence="3" id="KW-1185">Reference proteome</keyword>
<dbReference type="PANTHER" id="PTHR46865">
    <property type="entry name" value="OXIDOREDUCTASE-RELATED"/>
    <property type="match status" value="1"/>
</dbReference>
<protein>
    <submittedName>
        <fullName evidence="2">Monooxygenase, FAD-binding</fullName>
    </submittedName>
</protein>
<dbReference type="Pfam" id="PF01494">
    <property type="entry name" value="FAD_binding_3"/>
    <property type="match status" value="1"/>
</dbReference>
<evidence type="ECO:0000259" key="1">
    <source>
        <dbReference type="Pfam" id="PF01494"/>
    </source>
</evidence>